<reference evidence="3 4" key="1">
    <citation type="submission" date="2016-03" db="EMBL/GenBank/DDBJ databases">
        <title>Genome sequencing of Devosia sp. S37.</title>
        <authorList>
            <person name="Mohd Nor M."/>
        </authorList>
    </citation>
    <scope>NUCLEOTIDE SEQUENCE [LARGE SCALE GENOMIC DNA]</scope>
    <source>
        <strain evidence="3 4">S37</strain>
    </source>
</reference>
<dbReference type="OrthoDB" id="8404691at2"/>
<sequence length="247" mass="27204">MSTAAMFAFLAASVFALWSLAVAIFSKAKRRRAFRNFGFAMIAVVVAPIVGVIFQGQEDAALGWRSSTDKRLAAEAGVTSAAIWYQEQDAVERERAAAAAQAAEVQAAAQAAAAEEKARVEEEQRLAAAAEAERVAAAEAAAKEAEQAECREELSCWAEEHLLAASFACDSEVERLARYDFEWTDGFLGMKFTHYRWRNQDSGIVTYIGDQIQFQNGFGAMQRHIYECDYDTVAERPVEVRAEPGRL</sequence>
<feature type="transmembrane region" description="Helical" evidence="2">
    <location>
        <begin position="6"/>
        <end position="25"/>
    </location>
</feature>
<comment type="caution">
    <text evidence="3">The sequence shown here is derived from an EMBL/GenBank/DDBJ whole genome shotgun (WGS) entry which is preliminary data.</text>
</comment>
<organism evidence="3 4">
    <name type="scientific">Devosia elaeis</name>
    <dbReference type="NCBI Taxonomy" id="1770058"/>
    <lineage>
        <taxon>Bacteria</taxon>
        <taxon>Pseudomonadati</taxon>
        <taxon>Pseudomonadota</taxon>
        <taxon>Alphaproteobacteria</taxon>
        <taxon>Hyphomicrobiales</taxon>
        <taxon>Devosiaceae</taxon>
        <taxon>Devosia</taxon>
    </lineage>
</organism>
<name>A0A178I560_9HYPH</name>
<feature type="transmembrane region" description="Helical" evidence="2">
    <location>
        <begin position="37"/>
        <end position="56"/>
    </location>
</feature>
<proteinExistence type="predicted"/>
<protein>
    <submittedName>
        <fullName evidence="3">Uncharacterized protein</fullName>
    </submittedName>
</protein>
<dbReference type="Proteomes" id="UP000078389">
    <property type="component" value="Unassembled WGS sequence"/>
</dbReference>
<dbReference type="RefSeq" id="WP_131798231.1">
    <property type="nucleotide sequence ID" value="NZ_LVVY01000062.1"/>
</dbReference>
<dbReference type="AlphaFoldDB" id="A0A178I560"/>
<keyword evidence="2" id="KW-0812">Transmembrane</keyword>
<dbReference type="EMBL" id="LVVY01000062">
    <property type="protein sequence ID" value="OAM79645.1"/>
    <property type="molecule type" value="Genomic_DNA"/>
</dbReference>
<evidence type="ECO:0000256" key="2">
    <source>
        <dbReference type="SAM" id="Phobius"/>
    </source>
</evidence>
<gene>
    <name evidence="3" type="ORF">A3840_02790</name>
</gene>
<evidence type="ECO:0000313" key="3">
    <source>
        <dbReference type="EMBL" id="OAM79645.1"/>
    </source>
</evidence>
<evidence type="ECO:0000313" key="4">
    <source>
        <dbReference type="Proteomes" id="UP000078389"/>
    </source>
</evidence>
<keyword evidence="2" id="KW-0472">Membrane</keyword>
<keyword evidence="2" id="KW-1133">Transmembrane helix</keyword>
<keyword evidence="4" id="KW-1185">Reference proteome</keyword>
<accession>A0A178I560</accession>
<keyword evidence="1" id="KW-0175">Coiled coil</keyword>
<evidence type="ECO:0000256" key="1">
    <source>
        <dbReference type="SAM" id="Coils"/>
    </source>
</evidence>
<feature type="coiled-coil region" evidence="1">
    <location>
        <begin position="111"/>
        <end position="148"/>
    </location>
</feature>